<gene>
    <name evidence="1" type="ORF">H8689_04225</name>
</gene>
<comment type="caution">
    <text evidence="1">The sequence shown here is derived from an EMBL/GenBank/DDBJ whole genome shotgun (WGS) entry which is preliminary data.</text>
</comment>
<proteinExistence type="predicted"/>
<organism evidence="1 2">
    <name type="scientific">Wansuia hejianensis</name>
    <dbReference type="NCBI Taxonomy" id="2763667"/>
    <lineage>
        <taxon>Bacteria</taxon>
        <taxon>Bacillati</taxon>
        <taxon>Bacillota</taxon>
        <taxon>Clostridia</taxon>
        <taxon>Lachnospirales</taxon>
        <taxon>Lachnospiraceae</taxon>
        <taxon>Wansuia</taxon>
    </lineage>
</organism>
<accession>A0A926F1T4</accession>
<sequence>MSLQNVEVKECPYCGGTEFGEGYQRGYAKIVAGVFNLGGDNLYHIICINCGSVVRSYVRYPDRFKK</sequence>
<dbReference type="AlphaFoldDB" id="A0A926F1T4"/>
<evidence type="ECO:0008006" key="3">
    <source>
        <dbReference type="Google" id="ProtNLM"/>
    </source>
</evidence>
<name>A0A926F1T4_9FIRM</name>
<evidence type="ECO:0000313" key="1">
    <source>
        <dbReference type="EMBL" id="MBC8590349.1"/>
    </source>
</evidence>
<protein>
    <recommendedName>
        <fullName evidence="3">Transcription initiation factor TFIIIB</fullName>
    </recommendedName>
</protein>
<reference evidence="1 2" key="1">
    <citation type="submission" date="2020-08" db="EMBL/GenBank/DDBJ databases">
        <title>Genome public.</title>
        <authorList>
            <person name="Liu C."/>
            <person name="Sun Q."/>
        </authorList>
    </citation>
    <scope>NUCLEOTIDE SEQUENCE [LARGE SCALE GENOMIC DNA]</scope>
    <source>
        <strain evidence="1 2">NSJ-26</strain>
    </source>
</reference>
<dbReference type="RefSeq" id="WP_249323166.1">
    <property type="nucleotide sequence ID" value="NZ_JACRTK010000001.1"/>
</dbReference>
<dbReference type="EMBL" id="JACRTK010000001">
    <property type="protein sequence ID" value="MBC8590349.1"/>
    <property type="molecule type" value="Genomic_DNA"/>
</dbReference>
<keyword evidence="2" id="KW-1185">Reference proteome</keyword>
<evidence type="ECO:0000313" key="2">
    <source>
        <dbReference type="Proteomes" id="UP000601522"/>
    </source>
</evidence>
<dbReference type="Proteomes" id="UP000601522">
    <property type="component" value="Unassembled WGS sequence"/>
</dbReference>